<name>A0ABP9GM41_9ACTN</name>
<reference evidence="3" key="1">
    <citation type="journal article" date="2019" name="Int. J. Syst. Evol. Microbiol.">
        <title>The Global Catalogue of Microorganisms (GCM) 10K type strain sequencing project: providing services to taxonomists for standard genome sequencing and annotation.</title>
        <authorList>
            <consortium name="The Broad Institute Genomics Platform"/>
            <consortium name="The Broad Institute Genome Sequencing Center for Infectious Disease"/>
            <person name="Wu L."/>
            <person name="Ma J."/>
        </authorList>
    </citation>
    <scope>NUCLEOTIDE SEQUENCE [LARGE SCALE GENOMIC DNA]</scope>
    <source>
        <strain evidence="3">JCM 17986</strain>
    </source>
</reference>
<proteinExistence type="predicted"/>
<gene>
    <name evidence="2" type="ORF">GCM10023205_04320</name>
</gene>
<dbReference type="Proteomes" id="UP001500466">
    <property type="component" value="Unassembled WGS sequence"/>
</dbReference>
<organism evidence="2 3">
    <name type="scientific">Yinghuangia aomiensis</name>
    <dbReference type="NCBI Taxonomy" id="676205"/>
    <lineage>
        <taxon>Bacteria</taxon>
        <taxon>Bacillati</taxon>
        <taxon>Actinomycetota</taxon>
        <taxon>Actinomycetes</taxon>
        <taxon>Kitasatosporales</taxon>
        <taxon>Streptomycetaceae</taxon>
        <taxon>Yinghuangia</taxon>
    </lineage>
</organism>
<keyword evidence="3" id="KW-1185">Reference proteome</keyword>
<comment type="caution">
    <text evidence="2">The sequence shown here is derived from an EMBL/GenBank/DDBJ whole genome shotgun (WGS) entry which is preliminary data.</text>
</comment>
<evidence type="ECO:0000313" key="3">
    <source>
        <dbReference type="Proteomes" id="UP001500466"/>
    </source>
</evidence>
<feature type="compositionally biased region" description="Pro residues" evidence="1">
    <location>
        <begin position="208"/>
        <end position="225"/>
    </location>
</feature>
<protein>
    <submittedName>
        <fullName evidence="2">Uncharacterized protein</fullName>
    </submittedName>
</protein>
<evidence type="ECO:0000313" key="2">
    <source>
        <dbReference type="EMBL" id="GAA4947524.1"/>
    </source>
</evidence>
<evidence type="ECO:0000256" key="1">
    <source>
        <dbReference type="SAM" id="MobiDB-lite"/>
    </source>
</evidence>
<feature type="region of interest" description="Disordered" evidence="1">
    <location>
        <begin position="192"/>
        <end position="225"/>
    </location>
</feature>
<dbReference type="EMBL" id="BAABHS010000001">
    <property type="protein sequence ID" value="GAA4947524.1"/>
    <property type="molecule type" value="Genomic_DNA"/>
</dbReference>
<sequence length="225" mass="23977">MTTHRPSVQAPVPDKPILVSRNHHLGIAVTGPGLNAQARQLAEKAGFVTHREQDAMVLPDRVPPEHVRRTTRDLVRRLYAAGFPVTVDATLPGIPTPVPRVDLGPATAALHDALGVLNVSPHPLDTAAILDEVRTGPLAALGALLDAAVARADTLDDPEHVREARVRLHQVAESVADAETVLMDATAVLRAHPPASPFPSPPRHRRPAPPQPPVPPAAPHPPRCR</sequence>
<accession>A0ABP9GM41</accession>